<dbReference type="FunFam" id="3.40.630.30:FF:000133">
    <property type="entry name" value="Acetyltransferase, GNAT family"/>
    <property type="match status" value="1"/>
</dbReference>
<dbReference type="AlphaFoldDB" id="A0A4S4K3F3"/>
<proteinExistence type="predicted"/>
<dbReference type="InterPro" id="IPR017255">
    <property type="entry name" value="AcTrfase_GNAT_prd"/>
</dbReference>
<dbReference type="InterPro" id="IPR016181">
    <property type="entry name" value="Acyl_CoA_acyltransferase"/>
</dbReference>
<gene>
    <name evidence="2" type="ORF">AJ85_04580</name>
</gene>
<dbReference type="PANTHER" id="PTHR43072:SF36">
    <property type="entry name" value="RIBOSOMAL-PROTEIN-ALANINE ACETYLTRANSFERASE"/>
    <property type="match status" value="1"/>
</dbReference>
<dbReference type="EMBL" id="JALP01000066">
    <property type="protein sequence ID" value="THG91497.1"/>
    <property type="molecule type" value="Genomic_DNA"/>
</dbReference>
<dbReference type="Gene3D" id="3.40.630.30">
    <property type="match status" value="1"/>
</dbReference>
<reference evidence="2 3" key="1">
    <citation type="submission" date="2014-01" db="EMBL/GenBank/DDBJ databases">
        <title>Draft genome sequencing of Bacillus alcalophilus CGMCC 1.3604.</title>
        <authorList>
            <person name="Yang J."/>
            <person name="Diao L."/>
            <person name="Yang S."/>
        </authorList>
    </citation>
    <scope>NUCLEOTIDE SEQUENCE [LARGE SCALE GENOMIC DNA]</scope>
    <source>
        <strain evidence="2 3">CGMCC 1.3604</strain>
    </source>
</reference>
<dbReference type="PANTHER" id="PTHR43072">
    <property type="entry name" value="N-ACETYLTRANSFERASE"/>
    <property type="match status" value="1"/>
</dbReference>
<name>A0A4S4K3F3_ALKAL</name>
<protein>
    <recommendedName>
        <fullName evidence="1">N-acetyltransferase domain-containing protein</fullName>
    </recommendedName>
</protein>
<evidence type="ECO:0000259" key="1">
    <source>
        <dbReference type="PROSITE" id="PS51186"/>
    </source>
</evidence>
<dbReference type="RefSeq" id="WP_003324667.1">
    <property type="nucleotide sequence ID" value="NZ_ALPT02000019.1"/>
</dbReference>
<feature type="domain" description="N-acetyltransferase" evidence="1">
    <location>
        <begin position="1"/>
        <end position="157"/>
    </location>
</feature>
<dbReference type="InterPro" id="IPR000182">
    <property type="entry name" value="GNAT_dom"/>
</dbReference>
<dbReference type="PROSITE" id="PS51186">
    <property type="entry name" value="GNAT"/>
    <property type="match status" value="1"/>
</dbReference>
<evidence type="ECO:0000313" key="3">
    <source>
        <dbReference type="Proteomes" id="UP000297014"/>
    </source>
</evidence>
<dbReference type="Pfam" id="PF00583">
    <property type="entry name" value="Acetyltransf_1"/>
    <property type="match status" value="1"/>
</dbReference>
<comment type="caution">
    <text evidence="2">The sequence shown here is derived from an EMBL/GenBank/DDBJ whole genome shotgun (WGS) entry which is preliminary data.</text>
</comment>
<dbReference type="GO" id="GO:0016747">
    <property type="term" value="F:acyltransferase activity, transferring groups other than amino-acyl groups"/>
    <property type="evidence" value="ECO:0007669"/>
    <property type="project" value="InterPro"/>
</dbReference>
<dbReference type="CDD" id="cd04301">
    <property type="entry name" value="NAT_SF"/>
    <property type="match status" value="1"/>
</dbReference>
<dbReference type="Proteomes" id="UP000297014">
    <property type="component" value="Unassembled WGS sequence"/>
</dbReference>
<sequence length="167" mass="19431">MKIRHSKSEDYNKISSVMNGWWGGREMAHLLPRLFFDHFNDTSFVIEKEQKIVGFLIGFLSQSKPNEAYIHFVGVHPEYRQDGVGTQLYYSFFEHVQKRGINIVTAITSPINKRSIAFHSRLGFQMVQGDKEVDGVPVFSDYDGHGNERVVFKRNLRNHTRRYSDGF</sequence>
<organism evidence="2 3">
    <name type="scientific">Alkalihalobacillus alcalophilus ATCC 27647 = CGMCC 1.3604</name>
    <dbReference type="NCBI Taxonomy" id="1218173"/>
    <lineage>
        <taxon>Bacteria</taxon>
        <taxon>Bacillati</taxon>
        <taxon>Bacillota</taxon>
        <taxon>Bacilli</taxon>
        <taxon>Bacillales</taxon>
        <taxon>Bacillaceae</taxon>
        <taxon>Alkalihalobacillus</taxon>
    </lineage>
</organism>
<accession>A0A4S4K3F3</accession>
<dbReference type="SUPFAM" id="SSF55729">
    <property type="entry name" value="Acyl-CoA N-acyltransferases (Nat)"/>
    <property type="match status" value="1"/>
</dbReference>
<dbReference type="PIRSF" id="PIRSF037663">
    <property type="entry name" value="Acetyltransf_GNAT_prd"/>
    <property type="match status" value="1"/>
</dbReference>
<evidence type="ECO:0000313" key="2">
    <source>
        <dbReference type="EMBL" id="THG91497.1"/>
    </source>
</evidence>
<dbReference type="OrthoDB" id="8593648at2"/>